<gene>
    <name evidence="2" type="ORF">DME_LOCUS2884</name>
</gene>
<dbReference type="AlphaFoldDB" id="A0A0N4UMQ7"/>
<sequence length="68" mass="7680">MRLVGQAPTTSHTEHGDKIIIELNDEMKRSLKPSAYQETVTESKPEGGESENYECALNGWHTSKSLYR</sequence>
<keyword evidence="4" id="KW-1185">Reference proteome</keyword>
<evidence type="ECO:0000313" key="2">
    <source>
        <dbReference type="EMBL" id="VDN52911.1"/>
    </source>
</evidence>
<feature type="region of interest" description="Disordered" evidence="1">
    <location>
        <begin position="35"/>
        <end position="55"/>
    </location>
</feature>
<evidence type="ECO:0000313" key="5">
    <source>
        <dbReference type="WBParaSite" id="DME_0000914701-mRNA-1"/>
    </source>
</evidence>
<evidence type="ECO:0000313" key="4">
    <source>
        <dbReference type="Proteomes" id="UP000274756"/>
    </source>
</evidence>
<name>A0A0N4UMQ7_DRAME</name>
<reference evidence="2 4" key="2">
    <citation type="submission" date="2018-11" db="EMBL/GenBank/DDBJ databases">
        <authorList>
            <consortium name="Pathogen Informatics"/>
        </authorList>
    </citation>
    <scope>NUCLEOTIDE SEQUENCE [LARGE SCALE GENOMIC DNA]</scope>
</reference>
<evidence type="ECO:0000256" key="1">
    <source>
        <dbReference type="SAM" id="MobiDB-lite"/>
    </source>
</evidence>
<reference evidence="5" key="1">
    <citation type="submission" date="2017-02" db="UniProtKB">
        <authorList>
            <consortium name="WormBaseParasite"/>
        </authorList>
    </citation>
    <scope>IDENTIFICATION</scope>
</reference>
<protein>
    <submittedName>
        <fullName evidence="5">Transposase</fullName>
    </submittedName>
</protein>
<proteinExistence type="predicted"/>
<organism evidence="3 5">
    <name type="scientific">Dracunculus medinensis</name>
    <name type="common">Guinea worm</name>
    <dbReference type="NCBI Taxonomy" id="318479"/>
    <lineage>
        <taxon>Eukaryota</taxon>
        <taxon>Metazoa</taxon>
        <taxon>Ecdysozoa</taxon>
        <taxon>Nematoda</taxon>
        <taxon>Chromadorea</taxon>
        <taxon>Rhabditida</taxon>
        <taxon>Spirurina</taxon>
        <taxon>Dracunculoidea</taxon>
        <taxon>Dracunculidae</taxon>
        <taxon>Dracunculus</taxon>
    </lineage>
</organism>
<accession>A0A0N4UMQ7</accession>
<dbReference type="Proteomes" id="UP000038040">
    <property type="component" value="Unplaced"/>
</dbReference>
<dbReference type="EMBL" id="UYYG01000087">
    <property type="protein sequence ID" value="VDN52911.1"/>
    <property type="molecule type" value="Genomic_DNA"/>
</dbReference>
<evidence type="ECO:0000313" key="3">
    <source>
        <dbReference type="Proteomes" id="UP000038040"/>
    </source>
</evidence>
<dbReference type="WBParaSite" id="DME_0000914701-mRNA-1">
    <property type="protein sequence ID" value="DME_0000914701-mRNA-1"/>
    <property type="gene ID" value="DME_0000914701"/>
</dbReference>
<dbReference type="Proteomes" id="UP000274756">
    <property type="component" value="Unassembled WGS sequence"/>
</dbReference>